<reference evidence="4" key="1">
    <citation type="submission" date="2020-02" db="EMBL/GenBank/DDBJ databases">
        <authorList>
            <person name="Shen X.-R."/>
            <person name="Zhang Y.-X."/>
        </authorList>
    </citation>
    <scope>NUCLEOTIDE SEQUENCE</scope>
    <source>
        <strain evidence="4">SYP-B3998</strain>
    </source>
</reference>
<evidence type="ECO:0000256" key="2">
    <source>
        <dbReference type="ARBA" id="ARBA00023315"/>
    </source>
</evidence>
<dbReference type="Gene3D" id="3.40.630.30">
    <property type="match status" value="1"/>
</dbReference>
<keyword evidence="1 4" id="KW-0808">Transferase</keyword>
<organism evidence="4">
    <name type="scientific">Paenibacillus sp. SYP-B3998</name>
    <dbReference type="NCBI Taxonomy" id="2678564"/>
    <lineage>
        <taxon>Bacteria</taxon>
        <taxon>Bacillati</taxon>
        <taxon>Bacillota</taxon>
        <taxon>Bacilli</taxon>
        <taxon>Bacillales</taxon>
        <taxon>Paenibacillaceae</taxon>
        <taxon>Paenibacillus</taxon>
    </lineage>
</organism>
<feature type="domain" description="N-acetyltransferase" evidence="3">
    <location>
        <begin position="1"/>
        <end position="187"/>
    </location>
</feature>
<dbReference type="InterPro" id="IPR016181">
    <property type="entry name" value="Acyl_CoA_acyltransferase"/>
</dbReference>
<dbReference type="InterPro" id="IPR050832">
    <property type="entry name" value="Bact_Acetyltransf"/>
</dbReference>
<keyword evidence="2" id="KW-0012">Acyltransferase</keyword>
<evidence type="ECO:0000313" key="4">
    <source>
        <dbReference type="EMBL" id="NEW07930.1"/>
    </source>
</evidence>
<dbReference type="PANTHER" id="PTHR43877:SF2">
    <property type="entry name" value="AMINOALKYLPHOSPHONATE N-ACETYLTRANSFERASE-RELATED"/>
    <property type="match status" value="1"/>
</dbReference>
<dbReference type="GO" id="GO:0016747">
    <property type="term" value="F:acyltransferase activity, transferring groups other than amino-acyl groups"/>
    <property type="evidence" value="ECO:0007669"/>
    <property type="project" value="InterPro"/>
</dbReference>
<dbReference type="CDD" id="cd04301">
    <property type="entry name" value="NAT_SF"/>
    <property type="match status" value="1"/>
</dbReference>
<dbReference type="PANTHER" id="PTHR43877">
    <property type="entry name" value="AMINOALKYLPHOSPHONATE N-ACETYLTRANSFERASE-RELATED-RELATED"/>
    <property type="match status" value="1"/>
</dbReference>
<proteinExistence type="predicted"/>
<name>A0A6G4A0Q7_9BACL</name>
<sequence>MTLRPARKSDASEASVLMFDAIEDIAYALTGAEKEEEILPGLALWFVQEGNRLSYQHMLVKEVDQHVVGFILCYHGSEAETIDRPIQERLRQLKNDPSIVVEKEADEDEYYIDSLAVSPGHAGKGIATDLIKAAEEQASRHGYRKIGLIVTIDNKRALDLYKRLGYTLNGEKVIHHSPYYHMVKHLD</sequence>
<dbReference type="SUPFAM" id="SSF55729">
    <property type="entry name" value="Acyl-CoA N-acyltransferases (Nat)"/>
    <property type="match status" value="1"/>
</dbReference>
<dbReference type="PROSITE" id="PS51186">
    <property type="entry name" value="GNAT"/>
    <property type="match status" value="1"/>
</dbReference>
<comment type="caution">
    <text evidence="4">The sequence shown here is derived from an EMBL/GenBank/DDBJ whole genome shotgun (WGS) entry which is preliminary data.</text>
</comment>
<dbReference type="Pfam" id="PF00583">
    <property type="entry name" value="Acetyltransf_1"/>
    <property type="match status" value="1"/>
</dbReference>
<accession>A0A6G4A0Q7</accession>
<protein>
    <submittedName>
        <fullName evidence="4">GNAT family N-acetyltransferase</fullName>
    </submittedName>
</protein>
<dbReference type="AlphaFoldDB" id="A0A6G4A0Q7"/>
<evidence type="ECO:0000259" key="3">
    <source>
        <dbReference type="PROSITE" id="PS51186"/>
    </source>
</evidence>
<gene>
    <name evidence="4" type="ORF">GK047_18175</name>
</gene>
<dbReference type="EMBL" id="JAAIKC010000007">
    <property type="protein sequence ID" value="NEW07930.1"/>
    <property type="molecule type" value="Genomic_DNA"/>
</dbReference>
<evidence type="ECO:0000256" key="1">
    <source>
        <dbReference type="ARBA" id="ARBA00022679"/>
    </source>
</evidence>
<dbReference type="RefSeq" id="WP_163949825.1">
    <property type="nucleotide sequence ID" value="NZ_JAAIKC010000007.1"/>
</dbReference>
<dbReference type="InterPro" id="IPR000182">
    <property type="entry name" value="GNAT_dom"/>
</dbReference>